<protein>
    <submittedName>
        <fullName evidence="2">Uncharacterized protein</fullName>
    </submittedName>
</protein>
<proteinExistence type="predicted"/>
<evidence type="ECO:0000256" key="1">
    <source>
        <dbReference type="SAM" id="SignalP"/>
    </source>
</evidence>
<feature type="chain" id="PRO_5043642633" evidence="1">
    <location>
        <begin position="17"/>
        <end position="658"/>
    </location>
</feature>
<gene>
    <name evidence="2" type="ORF">TWF694_008190</name>
</gene>
<organism evidence="2 3">
    <name type="scientific">Orbilia ellipsospora</name>
    <dbReference type="NCBI Taxonomy" id="2528407"/>
    <lineage>
        <taxon>Eukaryota</taxon>
        <taxon>Fungi</taxon>
        <taxon>Dikarya</taxon>
        <taxon>Ascomycota</taxon>
        <taxon>Pezizomycotina</taxon>
        <taxon>Orbiliomycetes</taxon>
        <taxon>Orbiliales</taxon>
        <taxon>Orbiliaceae</taxon>
        <taxon>Orbilia</taxon>
    </lineage>
</organism>
<dbReference type="AlphaFoldDB" id="A0AAV9XFB7"/>
<feature type="signal peptide" evidence="1">
    <location>
        <begin position="1"/>
        <end position="16"/>
    </location>
</feature>
<evidence type="ECO:0000313" key="2">
    <source>
        <dbReference type="EMBL" id="KAK6540800.1"/>
    </source>
</evidence>
<dbReference type="EMBL" id="JAVHJO010000004">
    <property type="protein sequence ID" value="KAK6540800.1"/>
    <property type="molecule type" value="Genomic_DNA"/>
</dbReference>
<accession>A0AAV9XFB7</accession>
<keyword evidence="1" id="KW-0732">Signal</keyword>
<reference evidence="2 3" key="1">
    <citation type="submission" date="2019-10" db="EMBL/GenBank/DDBJ databases">
        <authorList>
            <person name="Palmer J.M."/>
        </authorList>
    </citation>
    <scope>NUCLEOTIDE SEQUENCE [LARGE SCALE GENOMIC DNA]</scope>
    <source>
        <strain evidence="2 3">TWF694</strain>
    </source>
</reference>
<keyword evidence="3" id="KW-1185">Reference proteome</keyword>
<sequence>MYCFKFFALLCGAAAAQQVTTTITTTIYQTVQNTNVAVRQLQCDSLPMCNVALWFGMPPPPAITTASETCVIFYIHEIDNDGQQLTLSFEEDGRIVLAPEQPGTIKRADFQPGIYLPLRFDGDGRLRIVANNADSTMQNDAVFCRPISLPGSISGSFPELCMLMHGNIETFGPNDIAKGFNFNSGKLSLNIPYNISDPSIETKPADCTTASSSYKQGSIHSFKKVWKSSLDDDQKEDDSDSRPLYSLYLSINSFTVTPSGWTPVNLAPYEEEKLTTTILESLPATESALGTNEYEGSGNQYSPNYLEQAYYFVRFYRLNSFCSSLLEFDQTSITHATTWVWTVTSTFTFPLTTTTGIETITKYKSTTTKASTTVYTAATTAPSTNRQAPTQPFRTSRALATPDVLARIAKLFLQAACMEVIFEDPRGRPYEPPVEITSTKTTTSTIIVALRPTRYPATTTTSLSKTLTITAPTATVTFPYEGYLLLYVNDTFSVYLGGSPTEGFLSLKEGYLGISSFAVYDSIKDSYRLRLTNNNTDPFYLTIGNDPEDPVLLNDRMMWTRESEYEVDSREYVWLKRNATYWNLGFGFDVKENEGRDTLYACIVQERNIYLYYGKKGNKDKGLGRFGEEDCFDIPGLEGGDVWLLMVGNTDVADAMFD</sequence>
<name>A0AAV9XFB7_9PEZI</name>
<comment type="caution">
    <text evidence="2">The sequence shown here is derived from an EMBL/GenBank/DDBJ whole genome shotgun (WGS) entry which is preliminary data.</text>
</comment>
<evidence type="ECO:0000313" key="3">
    <source>
        <dbReference type="Proteomes" id="UP001365542"/>
    </source>
</evidence>
<dbReference type="Proteomes" id="UP001365542">
    <property type="component" value="Unassembled WGS sequence"/>
</dbReference>